<evidence type="ECO:0000313" key="2">
    <source>
        <dbReference type="EMBL" id="MDL0088777.1"/>
    </source>
</evidence>
<dbReference type="RefSeq" id="WP_284937435.1">
    <property type="nucleotide sequence ID" value="NZ_JANURM010000004.1"/>
</dbReference>
<dbReference type="Proteomes" id="UP001173801">
    <property type="component" value="Unassembled WGS sequence"/>
</dbReference>
<evidence type="ECO:0000313" key="3">
    <source>
        <dbReference type="Proteomes" id="UP001173801"/>
    </source>
</evidence>
<reference evidence="2" key="1">
    <citation type="submission" date="2022-08" db="EMBL/GenBank/DDBJ databases">
        <authorList>
            <person name="Wang H."/>
        </authorList>
    </citation>
    <scope>NUCLEOTIDE SEQUENCE</scope>
    <source>
        <strain evidence="2">PS10</strain>
    </source>
</reference>
<feature type="domain" description="SseB protein N-terminal" evidence="1">
    <location>
        <begin position="3"/>
        <end position="129"/>
    </location>
</feature>
<dbReference type="Pfam" id="PF07179">
    <property type="entry name" value="SseB"/>
    <property type="match status" value="1"/>
</dbReference>
<reference evidence="2" key="2">
    <citation type="journal article" date="2023" name="Microorganisms">
        <title>Isolation and Genomic Characteristics of Cat-Borne Campylobacter felis sp. nov. and Sheep-Borne Campylobacter ovis sp. nov.</title>
        <authorList>
            <person name="Wang H."/>
            <person name="Li Y."/>
            <person name="Gu Y."/>
            <person name="Zhou G."/>
            <person name="Chen X."/>
            <person name="Zhang X."/>
            <person name="Shao Z."/>
            <person name="Zhang J."/>
            <person name="Zhang M."/>
        </authorList>
    </citation>
    <scope>NUCLEOTIDE SEQUENCE</scope>
    <source>
        <strain evidence="2">PS10</strain>
    </source>
</reference>
<name>A0ABT7HPC8_9BACT</name>
<dbReference type="EMBL" id="JANURM010000004">
    <property type="protein sequence ID" value="MDL0088777.1"/>
    <property type="molecule type" value="Genomic_DNA"/>
</dbReference>
<evidence type="ECO:0000259" key="1">
    <source>
        <dbReference type="Pfam" id="PF07179"/>
    </source>
</evidence>
<sequence length="135" mass="15523">MPLKSAMQSFLDDPSPKNESKLINLLLKADFLAPILMLSPLAKPDGNAFYEEEGSNIKFVILENENDEGFYPAFTSKNELLKWRNDTEQEVLNLRLKDYANMLFSEQNRYKGVVIDAFSHSLVLDIEFLKAIFKE</sequence>
<protein>
    <submittedName>
        <fullName evidence="2">SseB family protein</fullName>
    </submittedName>
</protein>
<proteinExistence type="predicted"/>
<organism evidence="2 3">
    <name type="scientific">Campylobacter gastrosuis</name>
    <dbReference type="NCBI Taxonomy" id="2974576"/>
    <lineage>
        <taxon>Bacteria</taxon>
        <taxon>Pseudomonadati</taxon>
        <taxon>Campylobacterota</taxon>
        <taxon>Epsilonproteobacteria</taxon>
        <taxon>Campylobacterales</taxon>
        <taxon>Campylobacteraceae</taxon>
        <taxon>Campylobacter</taxon>
    </lineage>
</organism>
<dbReference type="InterPro" id="IPR009839">
    <property type="entry name" value="SseB_N"/>
</dbReference>
<keyword evidence="3" id="KW-1185">Reference proteome</keyword>
<accession>A0ABT7HPC8</accession>
<gene>
    <name evidence="2" type="ORF">NYG85_05240</name>
</gene>
<comment type="caution">
    <text evidence="2">The sequence shown here is derived from an EMBL/GenBank/DDBJ whole genome shotgun (WGS) entry which is preliminary data.</text>
</comment>